<dbReference type="InterPro" id="IPR036420">
    <property type="entry name" value="BRCT_dom_sf"/>
</dbReference>
<keyword evidence="6" id="KW-0520">NAD</keyword>
<dbReference type="SUPFAM" id="SSF47794">
    <property type="entry name" value="Rad51 N-terminal domain-like"/>
    <property type="match status" value="1"/>
</dbReference>
<proteinExistence type="predicted"/>
<dbReference type="Gene3D" id="1.10.150.20">
    <property type="entry name" value="5' to 3' exonuclease, C-terminal subdomain"/>
    <property type="match status" value="1"/>
</dbReference>
<dbReference type="SUPFAM" id="SSF56091">
    <property type="entry name" value="DNA ligase/mRNA capping enzyme, catalytic domain"/>
    <property type="match status" value="1"/>
</dbReference>
<evidence type="ECO:0000313" key="9">
    <source>
        <dbReference type="EMBL" id="VVU95280.1"/>
    </source>
</evidence>
<reference evidence="9" key="1">
    <citation type="submission" date="2019-09" db="EMBL/GenBank/DDBJ databases">
        <authorList>
            <person name="Needham M D."/>
        </authorList>
    </citation>
    <scope>NUCLEOTIDE SEQUENCE</scope>
</reference>
<organism evidence="9">
    <name type="scientific">seawater metagenome</name>
    <dbReference type="NCBI Taxonomy" id="1561972"/>
    <lineage>
        <taxon>unclassified sequences</taxon>
        <taxon>metagenomes</taxon>
        <taxon>ecological metagenomes</taxon>
    </lineage>
</organism>
<evidence type="ECO:0000256" key="7">
    <source>
        <dbReference type="ARBA" id="ARBA00034005"/>
    </source>
</evidence>
<dbReference type="InterPro" id="IPR004150">
    <property type="entry name" value="NAD_DNA_ligase_OB"/>
</dbReference>
<evidence type="ECO:0000256" key="4">
    <source>
        <dbReference type="ARBA" id="ARBA00022723"/>
    </source>
</evidence>
<dbReference type="EC" id="6.5.1.2" evidence="1"/>
<dbReference type="Pfam" id="PF03120">
    <property type="entry name" value="OB_DNA_ligase"/>
    <property type="match status" value="1"/>
</dbReference>
<dbReference type="SMART" id="SM00292">
    <property type="entry name" value="BRCT"/>
    <property type="match status" value="1"/>
</dbReference>
<dbReference type="EMBL" id="CABVLZ010000004">
    <property type="protein sequence ID" value="VVU95280.1"/>
    <property type="molecule type" value="Genomic_DNA"/>
</dbReference>
<dbReference type="SMART" id="SM00532">
    <property type="entry name" value="LIGANc"/>
    <property type="match status" value="1"/>
</dbReference>
<protein>
    <recommendedName>
        <fullName evidence="1">DNA ligase (NAD(+))</fullName>
        <ecNumber evidence="1">6.5.1.2</ecNumber>
    </recommendedName>
</protein>
<dbReference type="InterPro" id="IPR013839">
    <property type="entry name" value="DNAligase_adenylation"/>
</dbReference>
<dbReference type="GO" id="GO:0003911">
    <property type="term" value="F:DNA ligase (NAD+) activity"/>
    <property type="evidence" value="ECO:0007669"/>
    <property type="project" value="UniProtKB-EC"/>
</dbReference>
<dbReference type="SUPFAM" id="SSF52113">
    <property type="entry name" value="BRCT domain"/>
    <property type="match status" value="1"/>
</dbReference>
<keyword evidence="2 9" id="KW-0436">Ligase</keyword>
<comment type="catalytic activity">
    <reaction evidence="7">
        <text>NAD(+) + (deoxyribonucleotide)n-3'-hydroxyl + 5'-phospho-(deoxyribonucleotide)m = (deoxyribonucleotide)n+m + AMP + beta-nicotinamide D-nucleotide.</text>
        <dbReference type="EC" id="6.5.1.2"/>
    </reaction>
</comment>
<evidence type="ECO:0000256" key="1">
    <source>
        <dbReference type="ARBA" id="ARBA00012722"/>
    </source>
</evidence>
<feature type="domain" description="BRCT" evidence="8">
    <location>
        <begin position="573"/>
        <end position="651"/>
    </location>
</feature>
<dbReference type="InterPro" id="IPR001679">
    <property type="entry name" value="DNA_ligase"/>
</dbReference>
<dbReference type="Gene3D" id="2.40.50.140">
    <property type="entry name" value="Nucleic acid-binding proteins"/>
    <property type="match status" value="1"/>
</dbReference>
<dbReference type="InterPro" id="IPR010995">
    <property type="entry name" value="DNA_repair_Rad51/TF_NusA_a-hlx"/>
</dbReference>
<evidence type="ECO:0000259" key="8">
    <source>
        <dbReference type="PROSITE" id="PS50172"/>
    </source>
</evidence>
<dbReference type="Pfam" id="PF00533">
    <property type="entry name" value="BRCT"/>
    <property type="match status" value="1"/>
</dbReference>
<dbReference type="InterPro" id="IPR013840">
    <property type="entry name" value="DNAligase_N"/>
</dbReference>
<evidence type="ECO:0000256" key="2">
    <source>
        <dbReference type="ARBA" id="ARBA00022598"/>
    </source>
</evidence>
<dbReference type="GO" id="GO:0006281">
    <property type="term" value="P:DNA repair"/>
    <property type="evidence" value="ECO:0007669"/>
    <property type="project" value="InterPro"/>
</dbReference>
<dbReference type="GO" id="GO:0000166">
    <property type="term" value="F:nucleotide binding"/>
    <property type="evidence" value="ECO:0007669"/>
    <property type="project" value="InterPro"/>
</dbReference>
<dbReference type="Pfam" id="PF01653">
    <property type="entry name" value="DNA_ligase_aden"/>
    <property type="match status" value="1"/>
</dbReference>
<accession>A0A5E8CMF8</accession>
<dbReference type="InterPro" id="IPR012340">
    <property type="entry name" value="NA-bd_OB-fold"/>
</dbReference>
<dbReference type="SUPFAM" id="SSF50249">
    <property type="entry name" value="Nucleic acid-binding proteins"/>
    <property type="match status" value="1"/>
</dbReference>
<dbReference type="GO" id="GO:0006260">
    <property type="term" value="P:DNA replication"/>
    <property type="evidence" value="ECO:0007669"/>
    <property type="project" value="UniProtKB-KW"/>
</dbReference>
<dbReference type="InterPro" id="IPR001357">
    <property type="entry name" value="BRCT_dom"/>
</dbReference>
<evidence type="ECO:0000256" key="6">
    <source>
        <dbReference type="ARBA" id="ARBA00023027"/>
    </source>
</evidence>
<gene>
    <name evidence="9" type="ORF">CPAV1605_1028</name>
</gene>
<name>A0A5E8CMF8_9ZZZZ</name>
<keyword evidence="4" id="KW-0479">Metal-binding</keyword>
<evidence type="ECO:0000256" key="5">
    <source>
        <dbReference type="ARBA" id="ARBA00022833"/>
    </source>
</evidence>
<sequence length="651" mass="74790">MNSYVTKLKNDPFNFANQMKVEELEKIITHAADKYFNTQEPVLSDALYDLLIDFLKAKNPKSKVLKNVGSSVNAGNKTKLPYVLYSMDKVKPPSKELGKWLEKYPPPYYLSDKLDGMSALLVYFKDNTMKLYTRGDATEGRDVSYLLKYIPHIPTPETIVKYMKDYDIKPKKDKNMAFRGEIVVDKKVYLKHKERFKNERAMASGIVNSKKIDPIVAKDISLVIYEVVEPFTNIKQQYRTIKKVGLQRVEYLKVNKLNYEFLSQYFKDRRTESSYLIDGIIITNNQDHARTIKGNPKYAFAFKDVLEDQIVEAKIKYIEWKVSKDGYLNPIVNLTPVPLAGVTIKRVTAYNAKFVKDNFLGPGAIVKIVRSGDVIPKIIEVIKKAKEPQMPEVPYLWNETKVDVLVKNKKDSEMMKIREILYFFKKMGIQNLGEGNIKKLYNAGFDTVPKIIKATQSDFLKVDGFKERSAEIIYNNIHNNLKSTNLALLMASSNIFGYGFGYERAKLILDTYPNILTDYKKLSKEELIEKIKSISSFEEKTAKQFVDYLSKFEEYYNSIKDFVHFKKSTAIKAIGSKFKDQIVVFTGFRDTSLEEEIKSQGGTIGKAFNNSTTLIVCKDDEIKNGTNSKILKAKEKGIKILTKDELIKMLK</sequence>
<evidence type="ECO:0000256" key="3">
    <source>
        <dbReference type="ARBA" id="ARBA00022705"/>
    </source>
</evidence>
<dbReference type="Gene3D" id="1.10.287.610">
    <property type="entry name" value="Helix hairpin bin"/>
    <property type="match status" value="1"/>
</dbReference>
<keyword evidence="3" id="KW-0235">DNA replication</keyword>
<dbReference type="Gene3D" id="3.40.50.10190">
    <property type="entry name" value="BRCT domain"/>
    <property type="match status" value="1"/>
</dbReference>
<keyword evidence="5" id="KW-0862">Zinc</keyword>
<dbReference type="Gene3D" id="3.30.470.30">
    <property type="entry name" value="DNA ligase/mRNA capping enzyme"/>
    <property type="match status" value="1"/>
</dbReference>
<dbReference type="AlphaFoldDB" id="A0A5E8CMF8"/>
<dbReference type="PIRSF" id="PIRSF001604">
    <property type="entry name" value="LigA"/>
    <property type="match status" value="1"/>
</dbReference>
<dbReference type="PROSITE" id="PS50172">
    <property type="entry name" value="BRCT"/>
    <property type="match status" value="1"/>
</dbReference>